<name>A0A454D4U8_VIBHA</name>
<sequence length="15" mass="1608">SYTELEQAPVCVGIV</sequence>
<reference evidence="1 2" key="1">
    <citation type="submission" date="2012-10" db="EMBL/GenBank/DDBJ databases">
        <title>Genome sequence of Vibrio Cholerae HENC-02.</title>
        <authorList>
            <person name="Eppinger M."/>
            <person name="Hasan N.A."/>
            <person name="Sengamalay N."/>
            <person name="Hine E."/>
            <person name="Su Q."/>
            <person name="Daugherty S.C."/>
            <person name="Young S."/>
            <person name="Sadzewicz L."/>
            <person name="Tallon L."/>
            <person name="Cebula T.A."/>
            <person name="Ravel J."/>
            <person name="Colwell R.R."/>
        </authorList>
    </citation>
    <scope>NUCLEOTIDE SEQUENCE [LARGE SCALE GENOMIC DNA]</scope>
    <source>
        <strain evidence="1 2">HENC-02</strain>
    </source>
</reference>
<gene>
    <name evidence="1" type="ORF">VCHENC02_0871B</name>
</gene>
<protein>
    <submittedName>
        <fullName evidence="1">Peptidase C39, bacteriocin processing domain protein</fullName>
    </submittedName>
</protein>
<dbReference type="Proteomes" id="UP000008367">
    <property type="component" value="Unassembled WGS sequence"/>
</dbReference>
<evidence type="ECO:0000313" key="1">
    <source>
        <dbReference type="EMBL" id="EKM33709.1"/>
    </source>
</evidence>
<organism evidence="1 2">
    <name type="scientific">Vibrio harveyi</name>
    <name type="common">Beneckea harveyi</name>
    <dbReference type="NCBI Taxonomy" id="669"/>
    <lineage>
        <taxon>Bacteria</taxon>
        <taxon>Pseudomonadati</taxon>
        <taxon>Pseudomonadota</taxon>
        <taxon>Gammaproteobacteria</taxon>
        <taxon>Vibrionales</taxon>
        <taxon>Vibrionaceae</taxon>
        <taxon>Vibrio</taxon>
    </lineage>
</organism>
<proteinExistence type="predicted"/>
<evidence type="ECO:0000313" key="2">
    <source>
        <dbReference type="Proteomes" id="UP000008367"/>
    </source>
</evidence>
<dbReference type="EMBL" id="AJSR01000141">
    <property type="protein sequence ID" value="EKM33709.1"/>
    <property type="molecule type" value="Genomic_DNA"/>
</dbReference>
<comment type="caution">
    <text evidence="1">The sequence shown here is derived from an EMBL/GenBank/DDBJ whole genome shotgun (WGS) entry which is preliminary data.</text>
</comment>
<feature type="non-terminal residue" evidence="1">
    <location>
        <position position="1"/>
    </location>
</feature>
<accession>A0A454D4U8</accession>